<dbReference type="Pfam" id="PF10123">
    <property type="entry name" value="Mu-like_Pro"/>
    <property type="match status" value="1"/>
</dbReference>
<sequence>MVALTAKVGAEPDPAKYVPVSAMKDVQDKLAALSAQVQTTKWQI</sequence>
<evidence type="ECO:0000313" key="2">
    <source>
        <dbReference type="Proteomes" id="UP000278733"/>
    </source>
</evidence>
<evidence type="ECO:0000313" key="1">
    <source>
        <dbReference type="EMBL" id="VEH65452.1"/>
    </source>
</evidence>
<name>A0A3S4U4T6_9PAST</name>
<proteinExistence type="predicted"/>
<dbReference type="EMBL" id="LR134405">
    <property type="protein sequence ID" value="VEH65452.1"/>
    <property type="molecule type" value="Genomic_DNA"/>
</dbReference>
<dbReference type="InterPro" id="IPR012106">
    <property type="entry name" value="Phage_Mu_Gp1"/>
</dbReference>
<dbReference type="AlphaFoldDB" id="A0A3S4U4T6"/>
<dbReference type="Proteomes" id="UP000278733">
    <property type="component" value="Chromosome"/>
</dbReference>
<dbReference type="KEGG" id="rpne:NCTC8284_00597"/>
<organism evidence="1 2">
    <name type="scientific">Rodentibacter pneumotropicus</name>
    <dbReference type="NCBI Taxonomy" id="758"/>
    <lineage>
        <taxon>Bacteria</taxon>
        <taxon>Pseudomonadati</taxon>
        <taxon>Pseudomonadota</taxon>
        <taxon>Gammaproteobacteria</taxon>
        <taxon>Pasteurellales</taxon>
        <taxon>Pasteurellaceae</taxon>
        <taxon>Rodentibacter</taxon>
    </lineage>
</organism>
<reference evidence="1 2" key="1">
    <citation type="submission" date="2018-12" db="EMBL/GenBank/DDBJ databases">
        <authorList>
            <consortium name="Pathogen Informatics"/>
        </authorList>
    </citation>
    <scope>NUCLEOTIDE SEQUENCE [LARGE SCALE GENOMIC DNA]</scope>
    <source>
        <strain evidence="1 2">NCTC8284</strain>
    </source>
</reference>
<accession>A0A3S4U4T6</accession>
<gene>
    <name evidence="1" type="ORF">NCTC8284_00597</name>
</gene>
<protein>
    <submittedName>
        <fullName evidence="1">Uncharacterized protein</fullName>
    </submittedName>
</protein>